<dbReference type="Proteomes" id="UP000323994">
    <property type="component" value="Unassembled WGS sequence"/>
</dbReference>
<keyword evidence="3" id="KW-1185">Reference proteome</keyword>
<name>A0A5M8QZ59_9BACT</name>
<accession>A0A5M8QZ59</accession>
<comment type="caution">
    <text evidence="2">The sequence shown here is derived from an EMBL/GenBank/DDBJ whole genome shotgun (WGS) entry which is preliminary data.</text>
</comment>
<keyword evidence="1" id="KW-0732">Signal</keyword>
<evidence type="ECO:0000313" key="3">
    <source>
        <dbReference type="Proteomes" id="UP000323994"/>
    </source>
</evidence>
<proteinExistence type="predicted"/>
<evidence type="ECO:0008006" key="4">
    <source>
        <dbReference type="Google" id="ProtNLM"/>
    </source>
</evidence>
<protein>
    <recommendedName>
        <fullName evidence="4">Outer membrane protein beta-barrel domain-containing protein</fullName>
    </recommendedName>
</protein>
<feature type="chain" id="PRO_5024411605" description="Outer membrane protein beta-barrel domain-containing protein" evidence="1">
    <location>
        <begin position="20"/>
        <end position="172"/>
    </location>
</feature>
<dbReference type="AlphaFoldDB" id="A0A5M8QZ59"/>
<evidence type="ECO:0000256" key="1">
    <source>
        <dbReference type="SAM" id="SignalP"/>
    </source>
</evidence>
<sequence>MKKFILSASFFLSVISANAQVQRWAVGFEVGEPIAVSVRKYGDRNALDLSVGTYIGLFKGKDNYKVSNDLLGGVGVMFNGTYLWYVPLLNERITTYAGVGVQVNSRRYYPNRDVKSVHTTNISTGPSGTVGIEFFFGTRPASFFVEGGGYAELIPKIFYFNPNLSVGLRHNF</sequence>
<evidence type="ECO:0000313" key="2">
    <source>
        <dbReference type="EMBL" id="KAA6441517.1"/>
    </source>
</evidence>
<gene>
    <name evidence="2" type="ORF">FEM33_01950</name>
</gene>
<organism evidence="2 3">
    <name type="scientific">Dyadobacter flavalbus</name>
    <dbReference type="NCBI Taxonomy" id="2579942"/>
    <lineage>
        <taxon>Bacteria</taxon>
        <taxon>Pseudomonadati</taxon>
        <taxon>Bacteroidota</taxon>
        <taxon>Cytophagia</taxon>
        <taxon>Cytophagales</taxon>
        <taxon>Spirosomataceae</taxon>
        <taxon>Dyadobacter</taxon>
    </lineage>
</organism>
<reference evidence="2 3" key="1">
    <citation type="submission" date="2019-05" db="EMBL/GenBank/DDBJ databases">
        <authorList>
            <person name="Qu J.-H."/>
        </authorList>
    </citation>
    <scope>NUCLEOTIDE SEQUENCE [LARGE SCALE GENOMIC DNA]</scope>
    <source>
        <strain evidence="2 3">NS28</strain>
    </source>
</reference>
<dbReference type="RefSeq" id="WP_139010434.1">
    <property type="nucleotide sequence ID" value="NZ_VBSN01000013.1"/>
</dbReference>
<dbReference type="EMBL" id="VBSN01000013">
    <property type="protein sequence ID" value="KAA6441517.1"/>
    <property type="molecule type" value="Genomic_DNA"/>
</dbReference>
<feature type="signal peptide" evidence="1">
    <location>
        <begin position="1"/>
        <end position="19"/>
    </location>
</feature>
<dbReference type="OrthoDB" id="9790491at2"/>